<evidence type="ECO:0000313" key="8">
    <source>
        <dbReference type="Proteomes" id="UP000193560"/>
    </source>
</evidence>
<feature type="transmembrane region" description="Helical" evidence="6">
    <location>
        <begin position="5"/>
        <end position="25"/>
    </location>
</feature>
<evidence type="ECO:0000256" key="5">
    <source>
        <dbReference type="ARBA" id="ARBA00023136"/>
    </source>
</evidence>
<comment type="similarity">
    <text evidence="2">Belongs to the PER33/POM33 family.</text>
</comment>
<dbReference type="OrthoDB" id="5581259at2759"/>
<protein>
    <submittedName>
        <fullName evidence="7">Uncharacterized protein</fullName>
    </submittedName>
</protein>
<dbReference type="GO" id="GO:0016020">
    <property type="term" value="C:membrane"/>
    <property type="evidence" value="ECO:0007669"/>
    <property type="project" value="UniProtKB-SubCell"/>
</dbReference>
<keyword evidence="4 6" id="KW-1133">Transmembrane helix</keyword>
<gene>
    <name evidence="7" type="ORF">BCR42DRAFT_290794</name>
</gene>
<dbReference type="GO" id="GO:0071786">
    <property type="term" value="P:endoplasmic reticulum tubular network organization"/>
    <property type="evidence" value="ECO:0007669"/>
    <property type="project" value="TreeGrafter"/>
</dbReference>
<dbReference type="Proteomes" id="UP000193560">
    <property type="component" value="Unassembled WGS sequence"/>
</dbReference>
<dbReference type="PANTHER" id="PTHR12703">
    <property type="entry name" value="TRANSMEMBRANE PROTEIN 33"/>
    <property type="match status" value="1"/>
</dbReference>
<organism evidence="7 8">
    <name type="scientific">Absidia repens</name>
    <dbReference type="NCBI Taxonomy" id="90262"/>
    <lineage>
        <taxon>Eukaryota</taxon>
        <taxon>Fungi</taxon>
        <taxon>Fungi incertae sedis</taxon>
        <taxon>Mucoromycota</taxon>
        <taxon>Mucoromycotina</taxon>
        <taxon>Mucoromycetes</taxon>
        <taxon>Mucorales</taxon>
        <taxon>Cunninghamellaceae</taxon>
        <taxon>Absidia</taxon>
    </lineage>
</organism>
<comment type="caution">
    <text evidence="7">The sequence shown here is derived from an EMBL/GenBank/DDBJ whole genome shotgun (WGS) entry which is preliminary data.</text>
</comment>
<name>A0A1X2IKS6_9FUNG</name>
<accession>A0A1X2IKS6</accession>
<feature type="transmembrane region" description="Helical" evidence="6">
    <location>
        <begin position="72"/>
        <end position="96"/>
    </location>
</feature>
<dbReference type="AlphaFoldDB" id="A0A1X2IKS6"/>
<evidence type="ECO:0000256" key="6">
    <source>
        <dbReference type="SAM" id="Phobius"/>
    </source>
</evidence>
<feature type="transmembrane region" description="Helical" evidence="6">
    <location>
        <begin position="31"/>
        <end position="51"/>
    </location>
</feature>
<keyword evidence="5 6" id="KW-0472">Membrane</keyword>
<dbReference type="STRING" id="90262.A0A1X2IKS6"/>
<reference evidence="7 8" key="1">
    <citation type="submission" date="2016-07" db="EMBL/GenBank/DDBJ databases">
        <title>Pervasive Adenine N6-methylation of Active Genes in Fungi.</title>
        <authorList>
            <consortium name="DOE Joint Genome Institute"/>
            <person name="Mondo S.J."/>
            <person name="Dannebaum R.O."/>
            <person name="Kuo R.C."/>
            <person name="Labutti K."/>
            <person name="Haridas S."/>
            <person name="Kuo A."/>
            <person name="Salamov A."/>
            <person name="Ahrendt S.R."/>
            <person name="Lipzen A."/>
            <person name="Sullivan W."/>
            <person name="Andreopoulos W.B."/>
            <person name="Clum A."/>
            <person name="Lindquist E."/>
            <person name="Daum C."/>
            <person name="Ramamoorthy G.K."/>
            <person name="Gryganskyi A."/>
            <person name="Culley D."/>
            <person name="Magnuson J.K."/>
            <person name="James T.Y."/>
            <person name="O'Malley M.A."/>
            <person name="Stajich J.E."/>
            <person name="Spatafora J.W."/>
            <person name="Visel A."/>
            <person name="Grigoriev I.V."/>
        </authorList>
    </citation>
    <scope>NUCLEOTIDE SEQUENCE [LARGE SCALE GENOMIC DNA]</scope>
    <source>
        <strain evidence="7 8">NRRL 1336</strain>
    </source>
</reference>
<proteinExistence type="inferred from homology"/>
<dbReference type="Pfam" id="PF03661">
    <property type="entry name" value="TMEM33_Pom33"/>
    <property type="match status" value="1"/>
</dbReference>
<evidence type="ECO:0000256" key="3">
    <source>
        <dbReference type="ARBA" id="ARBA00022692"/>
    </source>
</evidence>
<dbReference type="PANTHER" id="PTHR12703:SF4">
    <property type="entry name" value="TRANSMEMBRANE PROTEIN 33"/>
    <property type="match status" value="1"/>
</dbReference>
<dbReference type="GO" id="GO:0061024">
    <property type="term" value="P:membrane organization"/>
    <property type="evidence" value="ECO:0007669"/>
    <property type="project" value="TreeGrafter"/>
</dbReference>
<dbReference type="InterPro" id="IPR005344">
    <property type="entry name" value="TMEM33/Pom33"/>
</dbReference>
<keyword evidence="8" id="KW-1185">Reference proteome</keyword>
<keyword evidence="3 6" id="KW-0812">Transmembrane</keyword>
<dbReference type="GO" id="GO:0005783">
    <property type="term" value="C:endoplasmic reticulum"/>
    <property type="evidence" value="ECO:0007669"/>
    <property type="project" value="TreeGrafter"/>
</dbReference>
<feature type="transmembrane region" description="Helical" evidence="6">
    <location>
        <begin position="154"/>
        <end position="175"/>
    </location>
</feature>
<evidence type="ECO:0000313" key="7">
    <source>
        <dbReference type="EMBL" id="ORZ18154.1"/>
    </source>
</evidence>
<comment type="subcellular location">
    <subcellularLocation>
        <location evidence="1">Membrane</location>
        <topology evidence="1">Multi-pass membrane protein</topology>
    </subcellularLocation>
</comment>
<evidence type="ECO:0000256" key="2">
    <source>
        <dbReference type="ARBA" id="ARBA00007322"/>
    </source>
</evidence>
<dbReference type="EMBL" id="MCGE01000009">
    <property type="protein sequence ID" value="ORZ18154.1"/>
    <property type="molecule type" value="Genomic_DNA"/>
</dbReference>
<feature type="non-terminal residue" evidence="7">
    <location>
        <position position="205"/>
    </location>
</feature>
<feature type="non-terminal residue" evidence="7">
    <location>
        <position position="1"/>
    </location>
</feature>
<evidence type="ECO:0000256" key="1">
    <source>
        <dbReference type="ARBA" id="ARBA00004141"/>
    </source>
</evidence>
<dbReference type="InterPro" id="IPR051645">
    <property type="entry name" value="PER33/POM33_regulator"/>
</dbReference>
<sequence length="205" mass="23597">LHFVWFLGHVSLVMTSALHFVSWIVTNPSTFLYRSSYVFVIIAYSITLYNTHKPTVKTSEVAMKRMLLDENMHYLLLALYFVVATPLTVSLVPFFIYSLFHVGHYAHTTTILNTLVPEDAVEMSDTFKSLIDQHYSSSMVLVAKYELFLMMGRLLLGLFFLQSTIFSVLIYIHFLRIRYTTSPTMRDTIHGVVTQLDHSILPPTC</sequence>
<evidence type="ECO:0000256" key="4">
    <source>
        <dbReference type="ARBA" id="ARBA00022989"/>
    </source>
</evidence>